<dbReference type="RefSeq" id="WP_212610142.1">
    <property type="nucleotide sequence ID" value="NZ_CP073910.1"/>
</dbReference>
<feature type="domain" description="SnoaL-like" evidence="1">
    <location>
        <begin position="10"/>
        <end position="130"/>
    </location>
</feature>
<gene>
    <name evidence="2" type="ORF">KFK14_05270</name>
</gene>
<reference evidence="2" key="1">
    <citation type="submission" date="2021-04" db="EMBL/GenBank/DDBJ databases">
        <title>Isolation of p-tert-butylphenol degrading bacteria Sphingobium phenoxybenzoativorans Tas13 from active sludge.</title>
        <authorList>
            <person name="Li Y."/>
        </authorList>
    </citation>
    <scope>NUCLEOTIDE SEQUENCE</scope>
    <source>
        <strain evidence="2">Tas13</strain>
    </source>
</reference>
<dbReference type="AlphaFoldDB" id="A0A975Q2V1"/>
<protein>
    <submittedName>
        <fullName evidence="2">Nuclear transport factor 2 family protein</fullName>
    </submittedName>
</protein>
<accession>A0A975Q2V1</accession>
<dbReference type="Gene3D" id="3.10.450.50">
    <property type="match status" value="1"/>
</dbReference>
<dbReference type="SUPFAM" id="SSF54427">
    <property type="entry name" value="NTF2-like"/>
    <property type="match status" value="1"/>
</dbReference>
<evidence type="ECO:0000313" key="2">
    <source>
        <dbReference type="EMBL" id="QUT06852.1"/>
    </source>
</evidence>
<dbReference type="CDD" id="cd00531">
    <property type="entry name" value="NTF2_like"/>
    <property type="match status" value="1"/>
</dbReference>
<evidence type="ECO:0000259" key="1">
    <source>
        <dbReference type="Pfam" id="PF13577"/>
    </source>
</evidence>
<keyword evidence="3" id="KW-1185">Reference proteome</keyword>
<dbReference type="EMBL" id="CP073910">
    <property type="protein sequence ID" value="QUT06852.1"/>
    <property type="molecule type" value="Genomic_DNA"/>
</dbReference>
<proteinExistence type="predicted"/>
<dbReference type="InterPro" id="IPR011944">
    <property type="entry name" value="Steroid_delta5-4_isomerase"/>
</dbReference>
<name>A0A975Q2V1_9SPHN</name>
<dbReference type="InterPro" id="IPR037401">
    <property type="entry name" value="SnoaL-like"/>
</dbReference>
<sequence>MSNLEERIQKIEDRFAIEDLVSRYFVASDDNDFEVLEDSFAKDGIFTGPGFSGGSNRAEVMEFVRAFRANVGQTVHALNSVTVEFLDADRATGVVGAHIELSMGGRTLFGAFRYYDDYVREEGRWRFARRELLTVHVGRWEDIGTSLTCENSVRWPGSEPLKSHFPRER</sequence>
<dbReference type="NCBIfam" id="TIGR02246">
    <property type="entry name" value="SgcJ/EcaC family oxidoreductase"/>
    <property type="match status" value="1"/>
</dbReference>
<dbReference type="Pfam" id="PF13577">
    <property type="entry name" value="SnoaL_4"/>
    <property type="match status" value="1"/>
</dbReference>
<dbReference type="Proteomes" id="UP000681425">
    <property type="component" value="Chromosome"/>
</dbReference>
<dbReference type="InterPro" id="IPR032710">
    <property type="entry name" value="NTF2-like_dom_sf"/>
</dbReference>
<evidence type="ECO:0000313" key="3">
    <source>
        <dbReference type="Proteomes" id="UP000681425"/>
    </source>
</evidence>
<dbReference type="KEGG" id="spph:KFK14_05270"/>
<organism evidence="2 3">
    <name type="scientific">Sphingobium phenoxybenzoativorans</name>
    <dbReference type="NCBI Taxonomy" id="1592790"/>
    <lineage>
        <taxon>Bacteria</taxon>
        <taxon>Pseudomonadati</taxon>
        <taxon>Pseudomonadota</taxon>
        <taxon>Alphaproteobacteria</taxon>
        <taxon>Sphingomonadales</taxon>
        <taxon>Sphingomonadaceae</taxon>
        <taxon>Sphingobium</taxon>
    </lineage>
</organism>